<dbReference type="InParanoid" id="H2AMP3"/>
<evidence type="ECO:0000313" key="7">
    <source>
        <dbReference type="Proteomes" id="UP000005220"/>
    </source>
</evidence>
<dbReference type="eggNOG" id="KOG4073">
    <property type="taxonomic scope" value="Eukaryota"/>
</dbReference>
<dbReference type="CDD" id="cd00488">
    <property type="entry name" value="PCD_DCoH"/>
    <property type="match status" value="1"/>
</dbReference>
<dbReference type="EMBL" id="HE650821">
    <property type="protein sequence ID" value="CCF55643.1"/>
    <property type="molecule type" value="Genomic_DNA"/>
</dbReference>
<evidence type="ECO:0000256" key="2">
    <source>
        <dbReference type="ARBA" id="ARBA00006472"/>
    </source>
</evidence>
<proteinExistence type="inferred from homology"/>
<dbReference type="EC" id="4.2.1.96" evidence="3"/>
<sequence>MYNKIVRTQPLKLVTRDLEDSLVKLKLNSTWKINENRTSLIRECVFPDFESTWAFLTRVSMRSHLWGHHPTITTSFNKVKLELSTHDLDDKGAISDIDLKMANRIEKYINIYNDKIRNLD</sequence>
<dbReference type="STRING" id="1071382.H2AMP3"/>
<comment type="similarity">
    <text evidence="2">Belongs to the pterin-4-alpha-carbinolamine dehydratase family.</text>
</comment>
<protein>
    <recommendedName>
        <fullName evidence="3">4a-hydroxytetrahydrobiopterin dehydratase</fullName>
        <ecNumber evidence="3">4.2.1.96</ecNumber>
    </recommendedName>
    <alternativeName>
        <fullName evidence="5">4-alpha-hydroxy-tetrahydropterin dehydratase</fullName>
    </alternativeName>
</protein>
<dbReference type="GO" id="GO:0006729">
    <property type="term" value="P:tetrahydrobiopterin biosynthetic process"/>
    <property type="evidence" value="ECO:0007669"/>
    <property type="project" value="InterPro"/>
</dbReference>
<keyword evidence="7" id="KW-1185">Reference proteome</keyword>
<dbReference type="PANTHER" id="PTHR12599">
    <property type="entry name" value="PTERIN-4-ALPHA-CARBINOLAMINE DEHYDRATASE"/>
    <property type="match status" value="1"/>
</dbReference>
<dbReference type="Proteomes" id="UP000005220">
    <property type="component" value="Chromosome 1"/>
</dbReference>
<name>H2AMP3_KAZAF</name>
<organism evidence="6 7">
    <name type="scientific">Kazachstania africana (strain ATCC 22294 / BCRC 22015 / CBS 2517 / CECT 1963 / NBRC 1671 / NRRL Y-8276)</name>
    <name type="common">Yeast</name>
    <name type="synonym">Kluyveromyces africanus</name>
    <dbReference type="NCBI Taxonomy" id="1071382"/>
    <lineage>
        <taxon>Eukaryota</taxon>
        <taxon>Fungi</taxon>
        <taxon>Dikarya</taxon>
        <taxon>Ascomycota</taxon>
        <taxon>Saccharomycotina</taxon>
        <taxon>Saccharomycetes</taxon>
        <taxon>Saccharomycetales</taxon>
        <taxon>Saccharomycetaceae</taxon>
        <taxon>Kazachstania</taxon>
    </lineage>
</organism>
<dbReference type="PANTHER" id="PTHR12599:SF0">
    <property type="entry name" value="PTERIN-4-ALPHA-CARBINOLAMINE DEHYDRATASE"/>
    <property type="match status" value="1"/>
</dbReference>
<comment type="catalytic activity">
    <reaction evidence="1">
        <text>(4aS,6R)-4a-hydroxy-L-erythro-5,6,7,8-tetrahydrobiopterin = (6R)-L-erythro-6,7-dihydrobiopterin + H2O</text>
        <dbReference type="Rhea" id="RHEA:11920"/>
        <dbReference type="ChEBI" id="CHEBI:15377"/>
        <dbReference type="ChEBI" id="CHEBI:15642"/>
        <dbReference type="ChEBI" id="CHEBI:43120"/>
        <dbReference type="EC" id="4.2.1.96"/>
    </reaction>
</comment>
<dbReference type="KEGG" id="kaf:KAFR_0A02050"/>
<evidence type="ECO:0000256" key="1">
    <source>
        <dbReference type="ARBA" id="ARBA00001554"/>
    </source>
</evidence>
<dbReference type="InterPro" id="IPR036428">
    <property type="entry name" value="PCD_sf"/>
</dbReference>
<dbReference type="AlphaFoldDB" id="H2AMP3"/>
<dbReference type="HOGENOM" id="CLU_081974_4_0_1"/>
<dbReference type="Gene3D" id="3.30.1360.20">
    <property type="entry name" value="Transcriptional coactivator/pterin dehydratase"/>
    <property type="match status" value="1"/>
</dbReference>
<reference evidence="6 7" key="1">
    <citation type="journal article" date="2011" name="Proc. Natl. Acad. Sci. U.S.A.">
        <title>Evolutionary erosion of yeast sex chromosomes by mating-type switching accidents.</title>
        <authorList>
            <person name="Gordon J.L."/>
            <person name="Armisen D."/>
            <person name="Proux-Wera E."/>
            <person name="Oheigeartaigh S.S."/>
            <person name="Byrne K.P."/>
            <person name="Wolfe K.H."/>
        </authorList>
    </citation>
    <scope>NUCLEOTIDE SEQUENCE [LARGE SCALE GENOMIC DNA]</scope>
    <source>
        <strain evidence="7">ATCC 22294 / BCRC 22015 / CBS 2517 / CECT 1963 / NBRC 1671 / NRRL Y-8276</strain>
    </source>
</reference>
<evidence type="ECO:0000256" key="4">
    <source>
        <dbReference type="ARBA" id="ARBA00023239"/>
    </source>
</evidence>
<keyword evidence="4" id="KW-0456">Lyase</keyword>
<evidence type="ECO:0000256" key="3">
    <source>
        <dbReference type="ARBA" id="ARBA00013252"/>
    </source>
</evidence>
<evidence type="ECO:0000313" key="6">
    <source>
        <dbReference type="EMBL" id="CCF55643.1"/>
    </source>
</evidence>
<gene>
    <name evidence="6" type="primary">KAFR0A02050</name>
    <name evidence="6" type="ORF">KAFR_0A02050</name>
</gene>
<dbReference type="GeneID" id="13882167"/>
<dbReference type="InterPro" id="IPR001533">
    <property type="entry name" value="Pterin_deHydtase"/>
</dbReference>
<dbReference type="FunCoup" id="H2AMP3">
    <property type="interactions" value="51"/>
</dbReference>
<dbReference type="GO" id="GO:0008124">
    <property type="term" value="F:4-alpha-hydroxytetrahydrobiopterin dehydratase activity"/>
    <property type="evidence" value="ECO:0007669"/>
    <property type="project" value="UniProtKB-EC"/>
</dbReference>
<dbReference type="OrthoDB" id="277398at2759"/>
<dbReference type="SUPFAM" id="SSF55248">
    <property type="entry name" value="PCD-like"/>
    <property type="match status" value="1"/>
</dbReference>
<dbReference type="RefSeq" id="XP_003954778.1">
    <property type="nucleotide sequence ID" value="XM_003954729.1"/>
</dbReference>
<evidence type="ECO:0000256" key="5">
    <source>
        <dbReference type="ARBA" id="ARBA00030497"/>
    </source>
</evidence>
<dbReference type="Pfam" id="PF01329">
    <property type="entry name" value="Pterin_4a"/>
    <property type="match status" value="1"/>
</dbReference>
<accession>H2AMP3</accession>